<evidence type="ECO:0000313" key="3">
    <source>
        <dbReference type="Proteomes" id="UP000004295"/>
    </source>
</evidence>
<keyword evidence="3" id="KW-1185">Reference proteome</keyword>
<dbReference type="Proteomes" id="UP000004295">
    <property type="component" value="Unassembled WGS sequence"/>
</dbReference>
<keyword evidence="1" id="KW-0472">Membrane</keyword>
<organism evidence="2 3">
    <name type="scientific">Porphyromonas endodontalis (strain ATCC 35406 / DSM 24491 / JCM 8526 / CCUG 16442 / BCRC 14492 / NCTC 13058 / HG 370)</name>
    <name type="common">Bacteroides endodontalis</name>
    <dbReference type="NCBI Taxonomy" id="553175"/>
    <lineage>
        <taxon>Bacteria</taxon>
        <taxon>Pseudomonadati</taxon>
        <taxon>Bacteroidota</taxon>
        <taxon>Bacteroidia</taxon>
        <taxon>Bacteroidales</taxon>
        <taxon>Porphyromonadaceae</taxon>
        <taxon>Porphyromonas</taxon>
    </lineage>
</organism>
<reference evidence="2 3" key="1">
    <citation type="submission" date="2009-04" db="EMBL/GenBank/DDBJ databases">
        <authorList>
            <person name="Sebastian Y."/>
            <person name="Madupu R."/>
            <person name="Durkin A.S."/>
            <person name="Torralba M."/>
            <person name="Methe B."/>
            <person name="Sutton G.G."/>
            <person name="Strausberg R.L."/>
            <person name="Nelson K.E."/>
        </authorList>
    </citation>
    <scope>NUCLEOTIDE SEQUENCE [LARGE SCALE GENOMIC DNA]</scope>
    <source>
        <strain evidence="3">ATCC 35406 / BCRC 14492 / JCM 8526 / NCTC 13058 / HG 370</strain>
    </source>
</reference>
<sequence length="37" mass="3890">MAMTEVTQKLKVFSLSSGILITLAGVGRGVLEIAKQV</sequence>
<accession>C3JC92</accession>
<name>C3JC92_POREA</name>
<comment type="caution">
    <text evidence="2">The sequence shown here is derived from an EMBL/GenBank/DDBJ whole genome shotgun (WGS) entry which is preliminary data.</text>
</comment>
<keyword evidence="1" id="KW-0812">Transmembrane</keyword>
<gene>
    <name evidence="2" type="ORF">POREN0001_0492</name>
</gene>
<evidence type="ECO:0000313" key="2">
    <source>
        <dbReference type="EMBL" id="EEN82204.1"/>
    </source>
</evidence>
<protein>
    <submittedName>
        <fullName evidence="2">Uncharacterized protein</fullName>
    </submittedName>
</protein>
<dbReference type="AlphaFoldDB" id="C3JC92"/>
<dbReference type="EMBL" id="ACNN01000029">
    <property type="protein sequence ID" value="EEN82204.1"/>
    <property type="molecule type" value="Genomic_DNA"/>
</dbReference>
<proteinExistence type="predicted"/>
<feature type="transmembrane region" description="Helical" evidence="1">
    <location>
        <begin position="12"/>
        <end position="31"/>
    </location>
</feature>
<keyword evidence="1" id="KW-1133">Transmembrane helix</keyword>
<evidence type="ECO:0000256" key="1">
    <source>
        <dbReference type="SAM" id="Phobius"/>
    </source>
</evidence>